<feature type="region of interest" description="Disordered" evidence="1">
    <location>
        <begin position="1"/>
        <end position="43"/>
    </location>
</feature>
<evidence type="ECO:0000256" key="1">
    <source>
        <dbReference type="SAM" id="MobiDB-lite"/>
    </source>
</evidence>
<organism evidence="2 3">
    <name type="scientific">Trema orientale</name>
    <name type="common">Charcoal tree</name>
    <name type="synonym">Celtis orientalis</name>
    <dbReference type="NCBI Taxonomy" id="63057"/>
    <lineage>
        <taxon>Eukaryota</taxon>
        <taxon>Viridiplantae</taxon>
        <taxon>Streptophyta</taxon>
        <taxon>Embryophyta</taxon>
        <taxon>Tracheophyta</taxon>
        <taxon>Spermatophyta</taxon>
        <taxon>Magnoliopsida</taxon>
        <taxon>eudicotyledons</taxon>
        <taxon>Gunneridae</taxon>
        <taxon>Pentapetalae</taxon>
        <taxon>rosids</taxon>
        <taxon>fabids</taxon>
        <taxon>Rosales</taxon>
        <taxon>Cannabaceae</taxon>
        <taxon>Trema</taxon>
    </lineage>
</organism>
<evidence type="ECO:0000313" key="2">
    <source>
        <dbReference type="EMBL" id="PON98891.1"/>
    </source>
</evidence>
<comment type="caution">
    <text evidence="2">The sequence shown here is derived from an EMBL/GenBank/DDBJ whole genome shotgun (WGS) entry which is preliminary data.</text>
</comment>
<name>A0A2P5FM58_TREOI</name>
<reference evidence="3" key="1">
    <citation type="submission" date="2016-06" db="EMBL/GenBank/DDBJ databases">
        <title>Parallel loss of symbiosis genes in relatives of nitrogen-fixing non-legume Parasponia.</title>
        <authorList>
            <person name="Van Velzen R."/>
            <person name="Holmer R."/>
            <person name="Bu F."/>
            <person name="Rutten L."/>
            <person name="Van Zeijl A."/>
            <person name="Liu W."/>
            <person name="Santuari L."/>
            <person name="Cao Q."/>
            <person name="Sharma T."/>
            <person name="Shen D."/>
            <person name="Roswanjaya Y."/>
            <person name="Wardhani T."/>
            <person name="Kalhor M.S."/>
            <person name="Jansen J."/>
            <person name="Van den Hoogen J."/>
            <person name="Gungor B."/>
            <person name="Hartog M."/>
            <person name="Hontelez J."/>
            <person name="Verver J."/>
            <person name="Yang W.-C."/>
            <person name="Schijlen E."/>
            <person name="Repin R."/>
            <person name="Schilthuizen M."/>
            <person name="Schranz E."/>
            <person name="Heidstra R."/>
            <person name="Miyata K."/>
            <person name="Fedorova E."/>
            <person name="Kohlen W."/>
            <person name="Bisseling T."/>
            <person name="Smit S."/>
            <person name="Geurts R."/>
        </authorList>
    </citation>
    <scope>NUCLEOTIDE SEQUENCE [LARGE SCALE GENOMIC DNA]</scope>
    <source>
        <strain evidence="3">cv. RG33-2</strain>
    </source>
</reference>
<sequence length="43" mass="4635">MAAATPSLSDPHDQLHHFNSSTSLLKHPLPSEPESEPELESGL</sequence>
<proteinExistence type="predicted"/>
<dbReference type="Proteomes" id="UP000237000">
    <property type="component" value="Unassembled WGS sequence"/>
</dbReference>
<accession>A0A2P5FM58</accession>
<dbReference type="EMBL" id="JXTC01000021">
    <property type="protein sequence ID" value="PON98891.1"/>
    <property type="molecule type" value="Genomic_DNA"/>
</dbReference>
<dbReference type="InParanoid" id="A0A2P5FM58"/>
<keyword evidence="3" id="KW-1185">Reference proteome</keyword>
<evidence type="ECO:0000313" key="3">
    <source>
        <dbReference type="Proteomes" id="UP000237000"/>
    </source>
</evidence>
<feature type="compositionally biased region" description="Acidic residues" evidence="1">
    <location>
        <begin position="33"/>
        <end position="43"/>
    </location>
</feature>
<gene>
    <name evidence="2" type="ORF">TorRG33x02_051280</name>
</gene>
<protein>
    <submittedName>
        <fullName evidence="2">Uncharacterized protein</fullName>
    </submittedName>
</protein>
<dbReference type="AlphaFoldDB" id="A0A2P5FM58"/>